<evidence type="ECO:0000256" key="1">
    <source>
        <dbReference type="ARBA" id="ARBA00022898"/>
    </source>
</evidence>
<dbReference type="PANTHER" id="PTHR10146">
    <property type="entry name" value="PROLINE SYNTHETASE CO-TRANSCRIBED BACTERIAL HOMOLOG PROTEIN"/>
    <property type="match status" value="1"/>
</dbReference>
<comment type="similarity">
    <text evidence="2 4">Belongs to the pyridoxal phosphate-binding protein YggS/PROSC family.</text>
</comment>
<comment type="caution">
    <text evidence="7">The sequence shown here is derived from an EMBL/GenBank/DDBJ whole genome shotgun (WGS) entry which is preliminary data.</text>
</comment>
<protein>
    <recommendedName>
        <fullName evidence="2">Pyridoxal phosphate homeostasis protein</fullName>
        <shortName evidence="2">PLP homeostasis protein</shortName>
    </recommendedName>
</protein>
<evidence type="ECO:0000256" key="2">
    <source>
        <dbReference type="HAMAP-Rule" id="MF_02087"/>
    </source>
</evidence>
<dbReference type="RefSeq" id="WP_304420382.1">
    <property type="nucleotide sequence ID" value="NZ_JANCMU010000002.1"/>
</dbReference>
<evidence type="ECO:0000256" key="5">
    <source>
        <dbReference type="SAM" id="Coils"/>
    </source>
</evidence>
<dbReference type="InterPro" id="IPR001608">
    <property type="entry name" value="Ala_racemase_N"/>
</dbReference>
<dbReference type="EMBL" id="JANCMU010000002">
    <property type="protein sequence ID" value="MDG4945829.1"/>
    <property type="molecule type" value="Genomic_DNA"/>
</dbReference>
<keyword evidence="1 2" id="KW-0663">Pyridoxal phosphate</keyword>
<evidence type="ECO:0000313" key="7">
    <source>
        <dbReference type="EMBL" id="MDG4945829.1"/>
    </source>
</evidence>
<evidence type="ECO:0000256" key="3">
    <source>
        <dbReference type="PIRSR" id="PIRSR004848-1"/>
    </source>
</evidence>
<dbReference type="FunFam" id="3.20.20.10:FF:000018">
    <property type="entry name" value="Pyridoxal phosphate homeostasis protein"/>
    <property type="match status" value="1"/>
</dbReference>
<evidence type="ECO:0000259" key="6">
    <source>
        <dbReference type="Pfam" id="PF01168"/>
    </source>
</evidence>
<comment type="function">
    <text evidence="2">Pyridoxal 5'-phosphate (PLP)-binding protein, which is involved in PLP homeostasis.</text>
</comment>
<dbReference type="GO" id="GO:0030170">
    <property type="term" value="F:pyridoxal phosphate binding"/>
    <property type="evidence" value="ECO:0007669"/>
    <property type="project" value="UniProtKB-UniRule"/>
</dbReference>
<dbReference type="Gene3D" id="3.20.20.10">
    <property type="entry name" value="Alanine racemase"/>
    <property type="match status" value="1"/>
</dbReference>
<dbReference type="InterPro" id="IPR029066">
    <property type="entry name" value="PLP-binding_barrel"/>
</dbReference>
<dbReference type="Proteomes" id="UP001152599">
    <property type="component" value="Unassembled WGS sequence"/>
</dbReference>
<dbReference type="PIRSF" id="PIRSF004848">
    <property type="entry name" value="YBL036c_PLPDEIII"/>
    <property type="match status" value="1"/>
</dbReference>
<dbReference type="InterPro" id="IPR011078">
    <property type="entry name" value="PyrdxlP_homeostasis"/>
</dbReference>
<accession>A0A9X4MXJ0</accession>
<proteinExistence type="inferred from homology"/>
<comment type="cofactor">
    <cofactor evidence="3">
        <name>pyridoxal 5'-phosphate</name>
        <dbReference type="ChEBI" id="CHEBI:597326"/>
    </cofactor>
</comment>
<dbReference type="SUPFAM" id="SSF51419">
    <property type="entry name" value="PLP-binding barrel"/>
    <property type="match status" value="1"/>
</dbReference>
<organism evidence="7 8">
    <name type="scientific">Profundicola chukchiensis</name>
    <dbReference type="NCBI Taxonomy" id="2961959"/>
    <lineage>
        <taxon>Bacteria</taxon>
        <taxon>Pseudomonadati</taxon>
        <taxon>Bacteroidota</taxon>
        <taxon>Flavobacteriia</taxon>
        <taxon>Flavobacteriales</taxon>
        <taxon>Weeksellaceae</taxon>
        <taxon>Profundicola</taxon>
    </lineage>
</organism>
<feature type="domain" description="Alanine racemase N-terminal" evidence="6">
    <location>
        <begin position="3"/>
        <end position="216"/>
    </location>
</feature>
<keyword evidence="8" id="KW-1185">Reference proteome</keyword>
<dbReference type="PANTHER" id="PTHR10146:SF14">
    <property type="entry name" value="PYRIDOXAL PHOSPHATE HOMEOSTASIS PROTEIN"/>
    <property type="match status" value="1"/>
</dbReference>
<evidence type="ECO:0000256" key="4">
    <source>
        <dbReference type="RuleBase" id="RU004514"/>
    </source>
</evidence>
<dbReference type="NCBIfam" id="TIGR00044">
    <property type="entry name" value="YggS family pyridoxal phosphate-dependent enzyme"/>
    <property type="match status" value="1"/>
</dbReference>
<sequence length="219" mass="25240">MSIEENYLRIKKEIPENVTLVVVSKTHPVEAIQKIYDLGHRDFGENKVQEMLEKAELLPKDIRWHMIGHVQTNKIRQMADFVHLIHGIDKAKRLKEVQKRAKNADRVQDVLLQVKIADEDTKFGMTLQEAREVLNTENVAKMQNVNIVGLMGMATFTDDMEQVREEFQALKNLYDELKAEFPQIQHLSMGMTADYQIALEEGSNMLRIGSAIFGARDYN</sequence>
<feature type="modified residue" description="N6-(pyridoxal phosphate)lysine" evidence="2 3">
    <location>
        <position position="25"/>
    </location>
</feature>
<name>A0A9X4MXJ0_9FLAO</name>
<feature type="coiled-coil region" evidence="5">
    <location>
        <begin position="153"/>
        <end position="180"/>
    </location>
</feature>
<keyword evidence="5" id="KW-0175">Coiled coil</keyword>
<gene>
    <name evidence="7" type="ORF">NMK71_05335</name>
</gene>
<dbReference type="AlphaFoldDB" id="A0A9X4MXJ0"/>
<dbReference type="Pfam" id="PF01168">
    <property type="entry name" value="Ala_racemase_N"/>
    <property type="match status" value="1"/>
</dbReference>
<reference evidence="7" key="1">
    <citation type="submission" date="2022-07" db="EMBL/GenBank/DDBJ databases">
        <title>Description and genome-wide analysis of Profundicola chukchiensis gen. nov., sp. nov., marine bacteria isolated from bottom sediments of the Chukchi Sea.</title>
        <authorList>
            <person name="Romanenko L."/>
            <person name="Otstavnykh N."/>
            <person name="Kurilenko V."/>
            <person name="Eremeev V."/>
            <person name="Velansky P."/>
            <person name="Mikhailov V."/>
            <person name="Isaeva M."/>
        </authorList>
    </citation>
    <scope>NUCLEOTIDE SEQUENCE</scope>
    <source>
        <strain evidence="7">KMM 9713</strain>
    </source>
</reference>
<evidence type="ECO:0000313" key="8">
    <source>
        <dbReference type="Proteomes" id="UP001152599"/>
    </source>
</evidence>
<dbReference type="HAMAP" id="MF_02087">
    <property type="entry name" value="PLP_homeostasis"/>
    <property type="match status" value="1"/>
</dbReference>
<dbReference type="CDD" id="cd00635">
    <property type="entry name" value="PLPDE_III_YBL036c_like"/>
    <property type="match status" value="1"/>
</dbReference>